<organism evidence="8 9">
    <name type="scientific">Camellia sinensis var. sinensis</name>
    <name type="common">China tea</name>
    <dbReference type="NCBI Taxonomy" id="542762"/>
    <lineage>
        <taxon>Eukaryota</taxon>
        <taxon>Viridiplantae</taxon>
        <taxon>Streptophyta</taxon>
        <taxon>Embryophyta</taxon>
        <taxon>Tracheophyta</taxon>
        <taxon>Spermatophyta</taxon>
        <taxon>Magnoliopsida</taxon>
        <taxon>eudicotyledons</taxon>
        <taxon>Gunneridae</taxon>
        <taxon>Pentapetalae</taxon>
        <taxon>asterids</taxon>
        <taxon>Ericales</taxon>
        <taxon>Theaceae</taxon>
        <taxon>Camellia</taxon>
    </lineage>
</organism>
<proteinExistence type="predicted"/>
<feature type="compositionally biased region" description="Basic and acidic residues" evidence="6">
    <location>
        <begin position="409"/>
        <end position="419"/>
    </location>
</feature>
<accession>A0A4S4E7L0</accession>
<keyword evidence="3" id="KW-0808">Transferase</keyword>
<dbReference type="PANTHER" id="PTHR13563:SF13">
    <property type="entry name" value="TRNA METHYLTRANSFERASE 10 HOMOLOG A"/>
    <property type="match status" value="1"/>
</dbReference>
<sequence length="441" mass="50045">MLHAAKEIGLRRRILFFSSRTFKLEELSVDSVGHCSLSNVERGQGLCRAVVLVGFEICWIVTKLRMASPELDHLRYLGFLSGGRRSLAVWVRGEAGGGSFVQIVVIVGVRREQVFIPLSVYGDGWKGLALVLEGFKMGDGWVKRFASLKGKIAMVKEAPLEASPGKVVSDEDFAKPCSEVGWFRLLDRSCMTGLGFDSRLIEGYDPCRRRENWRGVWGGLRLISDRLTQRSKQQFTPLNILELVEQASVKSHRLICSATGVNGRCTAPGHLWLTGCQGEMEIQLKRLPGFDKWIIEKENRSYIEAFQDRKEHLVYLTADSENILDELDLTKIYIVGGLVDRNRWKGITMEKAKEQGIRTAKLPIGDYLKMSSSQVLTVNQVIEILLKFLETRDWKTSFFQVIPQRKRCEADSEECKGDSDPEENEDQLERKRKFVESPPHC</sequence>
<gene>
    <name evidence="8" type="ORF">TEA_018878</name>
</gene>
<dbReference type="STRING" id="542762.A0A4S4E7L0"/>
<evidence type="ECO:0000256" key="6">
    <source>
        <dbReference type="SAM" id="MobiDB-lite"/>
    </source>
</evidence>
<protein>
    <recommendedName>
        <fullName evidence="1">tRNA (guanine(9)-N(1))-methyltransferase</fullName>
        <ecNumber evidence="1">2.1.1.221</ecNumber>
    </recommendedName>
</protein>
<dbReference type="InterPro" id="IPR038459">
    <property type="entry name" value="MT_TRM10-typ_sf"/>
</dbReference>
<evidence type="ECO:0000256" key="4">
    <source>
        <dbReference type="ARBA" id="ARBA00022691"/>
    </source>
</evidence>
<dbReference type="GO" id="GO:0052905">
    <property type="term" value="F:tRNA (guanosine(9)-N1)-methyltransferase activity"/>
    <property type="evidence" value="ECO:0007669"/>
    <property type="project" value="UniProtKB-EC"/>
</dbReference>
<dbReference type="PROSITE" id="PS51675">
    <property type="entry name" value="SAM_MT_TRM10"/>
    <property type="match status" value="1"/>
</dbReference>
<name>A0A4S4E7L0_CAMSN</name>
<feature type="region of interest" description="Disordered" evidence="6">
    <location>
        <begin position="409"/>
        <end position="441"/>
    </location>
</feature>
<keyword evidence="2" id="KW-0489">Methyltransferase</keyword>
<dbReference type="AlphaFoldDB" id="A0A4S4E7L0"/>
<comment type="catalytic activity">
    <reaction evidence="5">
        <text>guanosine(9) in tRNA + S-adenosyl-L-methionine = N(1)-methylguanosine(9) in tRNA + S-adenosyl-L-homocysteine + H(+)</text>
        <dbReference type="Rhea" id="RHEA:43156"/>
        <dbReference type="Rhea" id="RHEA-COMP:10367"/>
        <dbReference type="Rhea" id="RHEA-COMP:10368"/>
        <dbReference type="ChEBI" id="CHEBI:15378"/>
        <dbReference type="ChEBI" id="CHEBI:57856"/>
        <dbReference type="ChEBI" id="CHEBI:59789"/>
        <dbReference type="ChEBI" id="CHEBI:73542"/>
        <dbReference type="ChEBI" id="CHEBI:74269"/>
        <dbReference type="EC" id="2.1.1.221"/>
    </reaction>
</comment>
<dbReference type="GO" id="GO:0000049">
    <property type="term" value="F:tRNA binding"/>
    <property type="evidence" value="ECO:0007669"/>
    <property type="project" value="TreeGrafter"/>
</dbReference>
<reference evidence="8 9" key="1">
    <citation type="journal article" date="2018" name="Proc. Natl. Acad. Sci. U.S.A.">
        <title>Draft genome sequence of Camellia sinensis var. sinensis provides insights into the evolution of the tea genome and tea quality.</title>
        <authorList>
            <person name="Wei C."/>
            <person name="Yang H."/>
            <person name="Wang S."/>
            <person name="Zhao J."/>
            <person name="Liu C."/>
            <person name="Gao L."/>
            <person name="Xia E."/>
            <person name="Lu Y."/>
            <person name="Tai Y."/>
            <person name="She G."/>
            <person name="Sun J."/>
            <person name="Cao H."/>
            <person name="Tong W."/>
            <person name="Gao Q."/>
            <person name="Li Y."/>
            <person name="Deng W."/>
            <person name="Jiang X."/>
            <person name="Wang W."/>
            <person name="Chen Q."/>
            <person name="Zhang S."/>
            <person name="Li H."/>
            <person name="Wu J."/>
            <person name="Wang P."/>
            <person name="Li P."/>
            <person name="Shi C."/>
            <person name="Zheng F."/>
            <person name="Jian J."/>
            <person name="Huang B."/>
            <person name="Shan D."/>
            <person name="Shi M."/>
            <person name="Fang C."/>
            <person name="Yue Y."/>
            <person name="Li F."/>
            <person name="Li D."/>
            <person name="Wei S."/>
            <person name="Han B."/>
            <person name="Jiang C."/>
            <person name="Yin Y."/>
            <person name="Xia T."/>
            <person name="Zhang Z."/>
            <person name="Bennetzen J.L."/>
            <person name="Zhao S."/>
            <person name="Wan X."/>
        </authorList>
    </citation>
    <scope>NUCLEOTIDE SEQUENCE [LARGE SCALE GENOMIC DNA]</scope>
    <source>
        <strain evidence="9">cv. Shuchazao</strain>
        <tissue evidence="8">Leaf</tissue>
    </source>
</reference>
<dbReference type="FunFam" id="3.40.1280.30:FF:000018">
    <property type="entry name" value="Os02g0725600 protein"/>
    <property type="match status" value="1"/>
</dbReference>
<dbReference type="Proteomes" id="UP000306102">
    <property type="component" value="Unassembled WGS sequence"/>
</dbReference>
<dbReference type="InterPro" id="IPR028564">
    <property type="entry name" value="MT_TRM10-typ"/>
</dbReference>
<evidence type="ECO:0000256" key="5">
    <source>
        <dbReference type="ARBA" id="ARBA00048434"/>
    </source>
</evidence>
<evidence type="ECO:0000256" key="1">
    <source>
        <dbReference type="ARBA" id="ARBA00012797"/>
    </source>
</evidence>
<evidence type="ECO:0000313" key="9">
    <source>
        <dbReference type="Proteomes" id="UP000306102"/>
    </source>
</evidence>
<dbReference type="PANTHER" id="PTHR13563">
    <property type="entry name" value="TRNA (GUANINE-9-) METHYLTRANSFERASE"/>
    <property type="match status" value="1"/>
</dbReference>
<dbReference type="GO" id="GO:0002939">
    <property type="term" value="P:tRNA N1-guanine methylation"/>
    <property type="evidence" value="ECO:0007669"/>
    <property type="project" value="TreeGrafter"/>
</dbReference>
<dbReference type="EMBL" id="SDRB02007324">
    <property type="protein sequence ID" value="THG11376.1"/>
    <property type="molecule type" value="Genomic_DNA"/>
</dbReference>
<dbReference type="Gene3D" id="3.40.1280.30">
    <property type="match status" value="1"/>
</dbReference>
<dbReference type="GO" id="GO:0005634">
    <property type="term" value="C:nucleus"/>
    <property type="evidence" value="ECO:0007669"/>
    <property type="project" value="TreeGrafter"/>
</dbReference>
<keyword evidence="4" id="KW-0949">S-adenosyl-L-methionine</keyword>
<evidence type="ECO:0000256" key="2">
    <source>
        <dbReference type="ARBA" id="ARBA00022603"/>
    </source>
</evidence>
<dbReference type="CDD" id="cd18089">
    <property type="entry name" value="SPOUT_Trm10-like"/>
    <property type="match status" value="1"/>
</dbReference>
<dbReference type="InterPro" id="IPR007356">
    <property type="entry name" value="tRNA_m1G_MeTrfase_euk"/>
</dbReference>
<comment type="caution">
    <text evidence="8">The sequence shown here is derived from an EMBL/GenBank/DDBJ whole genome shotgun (WGS) entry which is preliminary data.</text>
</comment>
<keyword evidence="9" id="KW-1185">Reference proteome</keyword>
<evidence type="ECO:0000313" key="8">
    <source>
        <dbReference type="EMBL" id="THG11376.1"/>
    </source>
</evidence>
<dbReference type="EC" id="2.1.1.221" evidence="1"/>
<evidence type="ECO:0000256" key="3">
    <source>
        <dbReference type="ARBA" id="ARBA00022679"/>
    </source>
</evidence>
<feature type="domain" description="SAM-dependent MTase TRM10-type" evidence="7">
    <location>
        <begin position="219"/>
        <end position="409"/>
    </location>
</feature>
<evidence type="ECO:0000259" key="7">
    <source>
        <dbReference type="PROSITE" id="PS51675"/>
    </source>
</evidence>